<comment type="caution">
    <text evidence="3">The sequence shown here is derived from an EMBL/GenBank/DDBJ whole genome shotgun (WGS) entry which is preliminary data.</text>
</comment>
<evidence type="ECO:0000256" key="1">
    <source>
        <dbReference type="SAM" id="MobiDB-lite"/>
    </source>
</evidence>
<protein>
    <submittedName>
        <fullName evidence="3">Uncharacterized protein</fullName>
    </submittedName>
</protein>
<proteinExistence type="predicted"/>
<evidence type="ECO:0000313" key="4">
    <source>
        <dbReference type="Proteomes" id="UP000642107"/>
    </source>
</evidence>
<feature type="compositionally biased region" description="Acidic residues" evidence="1">
    <location>
        <begin position="45"/>
        <end position="60"/>
    </location>
</feature>
<dbReference type="RefSeq" id="WP_192280257.1">
    <property type="nucleotide sequence ID" value="NZ_JACZDF010000005.1"/>
</dbReference>
<dbReference type="EMBL" id="JACZDF010000005">
    <property type="protein sequence ID" value="MBD9699798.1"/>
    <property type="molecule type" value="Genomic_DNA"/>
</dbReference>
<feature type="compositionally biased region" description="Basic and acidic residues" evidence="1">
    <location>
        <begin position="1"/>
        <end position="17"/>
    </location>
</feature>
<organism evidence="3 4">
    <name type="scientific">Flavimobilis rhizosphaerae</name>
    <dbReference type="NCBI Taxonomy" id="2775421"/>
    <lineage>
        <taxon>Bacteria</taxon>
        <taxon>Bacillati</taxon>
        <taxon>Actinomycetota</taxon>
        <taxon>Actinomycetes</taxon>
        <taxon>Micrococcales</taxon>
        <taxon>Jonesiaceae</taxon>
        <taxon>Flavimobilis</taxon>
    </lineage>
</organism>
<sequence>MAMKREYGYREYDDSLRPGKGGESNLLFDSDGNLAGHAPFCGSTEDPEDDTNDSSDEPEDTSLLPVISGLALVVTAAAGGVKLWNHLRARRQAKKLKAAPKADLATDPQKELGDTLGIDFSAQDALLEDIDALTKSTQQATPEPDCLADDTLNAAVNDVQSDSQSELRSHNA</sequence>
<keyword evidence="2" id="KW-0472">Membrane</keyword>
<gene>
    <name evidence="3" type="ORF">IGS67_09880</name>
</gene>
<dbReference type="Proteomes" id="UP000642107">
    <property type="component" value="Unassembled WGS sequence"/>
</dbReference>
<feature type="transmembrane region" description="Helical" evidence="2">
    <location>
        <begin position="63"/>
        <end position="84"/>
    </location>
</feature>
<feature type="region of interest" description="Disordered" evidence="1">
    <location>
        <begin position="1"/>
        <end position="63"/>
    </location>
</feature>
<keyword evidence="2" id="KW-0812">Transmembrane</keyword>
<accession>A0ABR9DRM2</accession>
<keyword evidence="4" id="KW-1185">Reference proteome</keyword>
<evidence type="ECO:0000256" key="2">
    <source>
        <dbReference type="SAM" id="Phobius"/>
    </source>
</evidence>
<reference evidence="3 4" key="1">
    <citation type="submission" date="2020-09" db="EMBL/GenBank/DDBJ databases">
        <title>Flavimobilis rhizosphaerae sp. nov., isolated from rhizosphere soil of Spartina alterniflora.</title>
        <authorList>
            <person name="Hanqin C."/>
        </authorList>
    </citation>
    <scope>NUCLEOTIDE SEQUENCE [LARGE SCALE GENOMIC DNA]</scope>
    <source>
        <strain evidence="3 4">GY 10621</strain>
    </source>
</reference>
<keyword evidence="2" id="KW-1133">Transmembrane helix</keyword>
<evidence type="ECO:0000313" key="3">
    <source>
        <dbReference type="EMBL" id="MBD9699798.1"/>
    </source>
</evidence>
<name>A0ABR9DRM2_9MICO</name>